<feature type="compositionally biased region" description="Polar residues" evidence="1">
    <location>
        <begin position="30"/>
        <end position="39"/>
    </location>
</feature>
<gene>
    <name evidence="2" type="ORF">EJD97_009502</name>
</gene>
<reference evidence="2" key="1">
    <citation type="submission" date="2019-05" db="EMBL/GenBank/DDBJ databases">
        <title>The de novo reference genome and transcriptome assemblies of the wild tomato species Solanum chilense.</title>
        <authorList>
            <person name="Stam R."/>
            <person name="Nosenko T."/>
            <person name="Hoerger A.C."/>
            <person name="Stephan W."/>
            <person name="Seidel M.A."/>
            <person name="Kuhn J.M.M."/>
            <person name="Haberer G."/>
            <person name="Tellier A."/>
        </authorList>
    </citation>
    <scope>NUCLEOTIDE SEQUENCE</scope>
    <source>
        <tissue evidence="2">Mature leaves</tissue>
    </source>
</reference>
<dbReference type="EMBL" id="RXGB01000247">
    <property type="protein sequence ID" value="TMX04363.1"/>
    <property type="molecule type" value="Genomic_DNA"/>
</dbReference>
<accession>A0A6N2C9M2</accession>
<proteinExistence type="predicted"/>
<protein>
    <recommendedName>
        <fullName evidence="3">Gag-pol polyprotein</fullName>
    </recommendedName>
</protein>
<dbReference type="AlphaFoldDB" id="A0A6N2C9M2"/>
<comment type="caution">
    <text evidence="2">The sequence shown here is derived from an EMBL/GenBank/DDBJ whole genome shotgun (WGS) entry which is preliminary data.</text>
</comment>
<evidence type="ECO:0008006" key="3">
    <source>
        <dbReference type="Google" id="ProtNLM"/>
    </source>
</evidence>
<organism evidence="2">
    <name type="scientific">Solanum chilense</name>
    <name type="common">Tomato</name>
    <name type="synonym">Lycopersicon chilense</name>
    <dbReference type="NCBI Taxonomy" id="4083"/>
    <lineage>
        <taxon>Eukaryota</taxon>
        <taxon>Viridiplantae</taxon>
        <taxon>Streptophyta</taxon>
        <taxon>Embryophyta</taxon>
        <taxon>Tracheophyta</taxon>
        <taxon>Spermatophyta</taxon>
        <taxon>Magnoliopsida</taxon>
        <taxon>eudicotyledons</taxon>
        <taxon>Gunneridae</taxon>
        <taxon>Pentapetalae</taxon>
        <taxon>asterids</taxon>
        <taxon>lamiids</taxon>
        <taxon>Solanales</taxon>
        <taxon>Solanaceae</taxon>
        <taxon>Solanoideae</taxon>
        <taxon>Solaneae</taxon>
        <taxon>Solanum</taxon>
        <taxon>Solanum subgen. Lycopersicon</taxon>
    </lineage>
</organism>
<feature type="region of interest" description="Disordered" evidence="1">
    <location>
        <begin position="1"/>
        <end position="50"/>
    </location>
</feature>
<feature type="compositionally biased region" description="Basic and acidic residues" evidence="1">
    <location>
        <begin position="1"/>
        <end position="13"/>
    </location>
</feature>
<sequence length="268" mass="30701">MAARRLEEERVNEEVPPQVEKVPQGGKGVQGSQDAQVSPQGDPIPIVEGGIEVPDMSNREIREALIAIARAVTMQDNLNMMPRAVESTITSRLRDFVRMNPSIFLVSKVNEDPREFLDGVYKVLSAMGVTSREKAELILYKLRDVFPIWYTRWKDYRPEGLGPIEWEEFKEVFRASWLVSFGYGDSLWMWKRWHKVRDCPSISSKKKGKQVAPSVPKYDASTKRCFYALRSMVVKPDEKESDDDVEVVAKVLGVLEVKRQETTKTFDD</sequence>
<name>A0A6N2C9M2_SOLCI</name>
<evidence type="ECO:0000256" key="1">
    <source>
        <dbReference type="SAM" id="MobiDB-lite"/>
    </source>
</evidence>
<evidence type="ECO:0000313" key="2">
    <source>
        <dbReference type="EMBL" id="TMX04363.1"/>
    </source>
</evidence>